<dbReference type="OrthoDB" id="9788959at2"/>
<dbReference type="Pfam" id="PF00582">
    <property type="entry name" value="Usp"/>
    <property type="match status" value="1"/>
</dbReference>
<proteinExistence type="inferred from homology"/>
<dbReference type="SUPFAM" id="SSF52402">
    <property type="entry name" value="Adenine nucleotide alpha hydrolases-like"/>
    <property type="match status" value="2"/>
</dbReference>
<keyword evidence="4" id="KW-1185">Reference proteome</keyword>
<dbReference type="InterPro" id="IPR006015">
    <property type="entry name" value="Universal_stress_UspA"/>
</dbReference>
<evidence type="ECO:0000313" key="3">
    <source>
        <dbReference type="EMBL" id="KZS40003.1"/>
    </source>
</evidence>
<comment type="similarity">
    <text evidence="1">Belongs to the universal stress protein A family.</text>
</comment>
<dbReference type="InterPro" id="IPR006016">
    <property type="entry name" value="UspA"/>
</dbReference>
<evidence type="ECO:0000256" key="1">
    <source>
        <dbReference type="ARBA" id="ARBA00008791"/>
    </source>
</evidence>
<evidence type="ECO:0000259" key="2">
    <source>
        <dbReference type="Pfam" id="PF00582"/>
    </source>
</evidence>
<comment type="caution">
    <text evidence="3">The sequence shown here is derived from an EMBL/GenBank/DDBJ whole genome shotgun (WGS) entry which is preliminary data.</text>
</comment>
<dbReference type="PANTHER" id="PTHR46268">
    <property type="entry name" value="STRESS RESPONSE PROTEIN NHAX"/>
    <property type="match status" value="1"/>
</dbReference>
<dbReference type="CDD" id="cd00293">
    <property type="entry name" value="USP-like"/>
    <property type="match status" value="1"/>
</dbReference>
<sequence length="282" mass="32334">MKRILVPTDFSNNAYSALFYATQLFQDEACHFFILNTFDVETPVLTSRLDKTKGELLYKRLSKESNEKLIAVKHAIVRDTEDFNHHFETISVSKKLTETVNKTIKNKDIDLVVMGTKGASGLKEVFIGSNTVKVIQKIKDCPVLMIPVNFDFQKPTDIAFATGFKTIDNKALQPLLEITKLFDATIRVIHIHENEKLNQEQEENFKILKGYLNNHKYSMHWVSNFTKKSEIINEFIDKMNVNMLVMLKHRHGLIESVTREAVVKKIGFKATIPFLVIPAVMS</sequence>
<dbReference type="AlphaFoldDB" id="A0A162ZST7"/>
<dbReference type="PANTHER" id="PTHR46268:SF6">
    <property type="entry name" value="UNIVERSAL STRESS PROTEIN UP12"/>
    <property type="match status" value="1"/>
</dbReference>
<accession>A0A162ZST7</accession>
<dbReference type="InterPro" id="IPR014729">
    <property type="entry name" value="Rossmann-like_a/b/a_fold"/>
</dbReference>
<organism evidence="3 4">
    <name type="scientific">Aquimarina aggregata</name>
    <dbReference type="NCBI Taxonomy" id="1642818"/>
    <lineage>
        <taxon>Bacteria</taxon>
        <taxon>Pseudomonadati</taxon>
        <taxon>Bacteroidota</taxon>
        <taxon>Flavobacteriia</taxon>
        <taxon>Flavobacteriales</taxon>
        <taxon>Flavobacteriaceae</taxon>
        <taxon>Aquimarina</taxon>
    </lineage>
</organism>
<dbReference type="STRING" id="1642818.AWE51_10205"/>
<dbReference type="RefSeq" id="WP_066316195.1">
    <property type="nucleotide sequence ID" value="NZ_LQRT01000024.1"/>
</dbReference>
<feature type="domain" description="UspA" evidence="2">
    <location>
        <begin position="1"/>
        <end position="147"/>
    </location>
</feature>
<evidence type="ECO:0000313" key="4">
    <source>
        <dbReference type="Proteomes" id="UP000076715"/>
    </source>
</evidence>
<dbReference type="EMBL" id="LQRT01000024">
    <property type="protein sequence ID" value="KZS40003.1"/>
    <property type="molecule type" value="Genomic_DNA"/>
</dbReference>
<name>A0A162ZST7_9FLAO</name>
<gene>
    <name evidence="3" type="ORF">AWE51_10205</name>
</gene>
<dbReference type="Gene3D" id="3.40.50.620">
    <property type="entry name" value="HUPs"/>
    <property type="match status" value="2"/>
</dbReference>
<dbReference type="PRINTS" id="PR01438">
    <property type="entry name" value="UNVRSLSTRESS"/>
</dbReference>
<dbReference type="Proteomes" id="UP000076715">
    <property type="component" value="Unassembled WGS sequence"/>
</dbReference>
<reference evidence="3 4" key="1">
    <citation type="submission" date="2016-01" db="EMBL/GenBank/DDBJ databases">
        <title>The draft genome sequence of Aquimarina sp. RZW4-3-2.</title>
        <authorList>
            <person name="Wang Y."/>
        </authorList>
    </citation>
    <scope>NUCLEOTIDE SEQUENCE [LARGE SCALE GENOMIC DNA]</scope>
    <source>
        <strain evidence="3 4">RZW4-3-2</strain>
    </source>
</reference>
<protein>
    <recommendedName>
        <fullName evidence="2">UspA domain-containing protein</fullName>
    </recommendedName>
</protein>